<dbReference type="InterPro" id="IPR050595">
    <property type="entry name" value="Bact_response_regulator"/>
</dbReference>
<dbReference type="SMART" id="SM00448">
    <property type="entry name" value="REC"/>
    <property type="match status" value="1"/>
</dbReference>
<dbReference type="PANTHER" id="PTHR44591:SF3">
    <property type="entry name" value="RESPONSE REGULATORY DOMAIN-CONTAINING PROTEIN"/>
    <property type="match status" value="1"/>
</dbReference>
<dbReference type="EMBL" id="FOXM01000015">
    <property type="protein sequence ID" value="SFQ27517.1"/>
    <property type="molecule type" value="Genomic_DNA"/>
</dbReference>
<name>A0A1I5X789_9GAMM</name>
<feature type="modified residue" description="4-aspartylphosphate" evidence="2">
    <location>
        <position position="153"/>
    </location>
</feature>
<dbReference type="PANTHER" id="PTHR44591">
    <property type="entry name" value="STRESS RESPONSE REGULATOR PROTEIN 1"/>
    <property type="match status" value="1"/>
</dbReference>
<accession>A0A1I5X789</accession>
<dbReference type="PROSITE" id="PS50110">
    <property type="entry name" value="RESPONSE_REGULATORY"/>
    <property type="match status" value="1"/>
</dbReference>
<gene>
    <name evidence="4" type="ORF">SAMN05216229_11551</name>
</gene>
<dbReference type="Proteomes" id="UP000243084">
    <property type="component" value="Unassembled WGS sequence"/>
</dbReference>
<dbReference type="Gene3D" id="3.40.50.2300">
    <property type="match status" value="1"/>
</dbReference>
<evidence type="ECO:0000256" key="1">
    <source>
        <dbReference type="ARBA" id="ARBA00022553"/>
    </source>
</evidence>
<dbReference type="InterPro" id="IPR001789">
    <property type="entry name" value="Sig_transdc_resp-reg_receiver"/>
</dbReference>
<dbReference type="CDD" id="cd17574">
    <property type="entry name" value="REC_OmpR"/>
    <property type="match status" value="1"/>
</dbReference>
<dbReference type="InterPro" id="IPR011006">
    <property type="entry name" value="CheY-like_superfamily"/>
</dbReference>
<evidence type="ECO:0000256" key="2">
    <source>
        <dbReference type="PROSITE-ProRule" id="PRU00169"/>
    </source>
</evidence>
<evidence type="ECO:0000259" key="3">
    <source>
        <dbReference type="PROSITE" id="PS50110"/>
    </source>
</evidence>
<dbReference type="GO" id="GO:0000160">
    <property type="term" value="P:phosphorelay signal transduction system"/>
    <property type="evidence" value="ECO:0007669"/>
    <property type="project" value="InterPro"/>
</dbReference>
<keyword evidence="5" id="KW-1185">Reference proteome</keyword>
<dbReference type="AlphaFoldDB" id="A0A1I5X789"/>
<sequence length="220" mass="24758">MEERNRRLASLGQAVSQAGQDIGGAFDHLHVRAGSLDHADPLSLRHLQEEIVRLRQAALREPLQKVDAALQPVQQWAAQLHSDYGPHIESVRALGEMSRKVRRRILLVDDDDFMHKIVSLQLDDNEYELNVARDATKALRLLRSSVPDLVLLDIMMPGIDGLEALRRFRMMPSLARTPFIMLTGRSEGQVVVESLRVGANDFIAKPFDRATLLAKIGRFL</sequence>
<organism evidence="4 5">
    <name type="scientific">Geopseudomonas sagittaria</name>
    <dbReference type="NCBI Taxonomy" id="1135990"/>
    <lineage>
        <taxon>Bacteria</taxon>
        <taxon>Pseudomonadati</taxon>
        <taxon>Pseudomonadota</taxon>
        <taxon>Gammaproteobacteria</taxon>
        <taxon>Pseudomonadales</taxon>
        <taxon>Pseudomonadaceae</taxon>
        <taxon>Geopseudomonas</taxon>
    </lineage>
</organism>
<feature type="domain" description="Response regulatory" evidence="3">
    <location>
        <begin position="104"/>
        <end position="220"/>
    </location>
</feature>
<dbReference type="Pfam" id="PF00072">
    <property type="entry name" value="Response_reg"/>
    <property type="match status" value="1"/>
</dbReference>
<reference evidence="5" key="1">
    <citation type="submission" date="2016-10" db="EMBL/GenBank/DDBJ databases">
        <authorList>
            <person name="Varghese N."/>
            <person name="Submissions S."/>
        </authorList>
    </citation>
    <scope>NUCLEOTIDE SEQUENCE [LARGE SCALE GENOMIC DNA]</scope>
    <source>
        <strain evidence="5">JCM 18195</strain>
    </source>
</reference>
<keyword evidence="1 2" id="KW-0597">Phosphoprotein</keyword>
<protein>
    <submittedName>
        <fullName evidence="4">Response regulator receiver domain-containing protein</fullName>
    </submittedName>
</protein>
<evidence type="ECO:0000313" key="5">
    <source>
        <dbReference type="Proteomes" id="UP000243084"/>
    </source>
</evidence>
<dbReference type="SUPFAM" id="SSF52172">
    <property type="entry name" value="CheY-like"/>
    <property type="match status" value="1"/>
</dbReference>
<proteinExistence type="predicted"/>
<evidence type="ECO:0000313" key="4">
    <source>
        <dbReference type="EMBL" id="SFQ27517.1"/>
    </source>
</evidence>